<dbReference type="InterPro" id="IPR000568">
    <property type="entry name" value="ATP_synth_F0_asu"/>
</dbReference>
<keyword evidence="4 11" id="KW-0138">CF(0)</keyword>
<keyword evidence="9 11" id="KW-0472">Membrane</keyword>
<dbReference type="InterPro" id="IPR045082">
    <property type="entry name" value="ATP_syn_F0_a_bact/chloroplast"/>
</dbReference>
<dbReference type="GO" id="GO:0005886">
    <property type="term" value="C:plasma membrane"/>
    <property type="evidence" value="ECO:0007669"/>
    <property type="project" value="UniProtKB-SubCell"/>
</dbReference>
<proteinExistence type="inferred from homology"/>
<keyword evidence="7 11" id="KW-1133">Transmembrane helix</keyword>
<dbReference type="HAMAP" id="MF_01393">
    <property type="entry name" value="ATP_synth_a_bact"/>
    <property type="match status" value="1"/>
</dbReference>
<dbReference type="EMBL" id="FOGW01000021">
    <property type="protein sequence ID" value="SES02237.1"/>
    <property type="molecule type" value="Genomic_DNA"/>
</dbReference>
<sequence>MNQAILLSSSDQNLDFMVHGLTKFKLFGQTIYITTTHVCVFIVFMVLLIFSIVAHVKLKKAEDVPTGFQNVVEFIVELLNSMVVGSMGRWAPKFVNYISTIFIFILFSNISGLLGLRPPTADYGTTFALGIMTFILIHYNQFKHQSGKQIWTDMCSPLPPWLPIWFPINLISEIAVPISLSLRLFANILSGTVMMALVYGLLTAVAKVWPAALHVYFDLFSGAIQTYVFCMLTMTYIAQACESEE</sequence>
<evidence type="ECO:0000256" key="1">
    <source>
        <dbReference type="ARBA" id="ARBA00004141"/>
    </source>
</evidence>
<name>A0A1H9TZ92_9FIRM</name>
<comment type="subcellular location">
    <subcellularLocation>
        <location evidence="11 12">Cell membrane</location>
        <topology evidence="11 12">Multi-pass membrane protein</topology>
    </subcellularLocation>
    <subcellularLocation>
        <location evidence="1">Membrane</location>
        <topology evidence="1">Multi-pass membrane protein</topology>
    </subcellularLocation>
</comment>
<dbReference type="PRINTS" id="PR00123">
    <property type="entry name" value="ATPASEA"/>
</dbReference>
<gene>
    <name evidence="11" type="primary">atpB</name>
    <name evidence="13" type="ORF">SAMN02910429_01830</name>
</gene>
<dbReference type="Proteomes" id="UP000182471">
    <property type="component" value="Unassembled WGS sequence"/>
</dbReference>
<evidence type="ECO:0000256" key="2">
    <source>
        <dbReference type="ARBA" id="ARBA00006810"/>
    </source>
</evidence>
<keyword evidence="10 11" id="KW-0066">ATP synthesis</keyword>
<feature type="transmembrane region" description="Helical" evidence="11">
    <location>
        <begin position="215"/>
        <end position="238"/>
    </location>
</feature>
<dbReference type="AlphaFoldDB" id="A0A1H9TZ92"/>
<dbReference type="Pfam" id="PF00119">
    <property type="entry name" value="ATP-synt_A"/>
    <property type="match status" value="1"/>
</dbReference>
<dbReference type="PROSITE" id="PS00449">
    <property type="entry name" value="ATPASE_A"/>
    <property type="match status" value="1"/>
</dbReference>
<comment type="function">
    <text evidence="11 12">Key component of the proton channel; it plays a direct role in the translocation of protons across the membrane.</text>
</comment>
<evidence type="ECO:0000313" key="14">
    <source>
        <dbReference type="Proteomes" id="UP000182471"/>
    </source>
</evidence>
<evidence type="ECO:0000256" key="4">
    <source>
        <dbReference type="ARBA" id="ARBA00022547"/>
    </source>
</evidence>
<evidence type="ECO:0000256" key="8">
    <source>
        <dbReference type="ARBA" id="ARBA00023065"/>
    </source>
</evidence>
<feature type="transmembrane region" description="Helical" evidence="11">
    <location>
        <begin position="31"/>
        <end position="56"/>
    </location>
</feature>
<protein>
    <recommendedName>
        <fullName evidence="11 12">ATP synthase subunit a</fullName>
    </recommendedName>
    <alternativeName>
        <fullName evidence="11">ATP synthase F0 sector subunit a</fullName>
    </alternativeName>
    <alternativeName>
        <fullName evidence="11">F-ATPase subunit 6</fullName>
    </alternativeName>
</protein>
<dbReference type="InterPro" id="IPR035908">
    <property type="entry name" value="F0_ATP_A_sf"/>
</dbReference>
<dbReference type="RefSeq" id="WP_022748867.1">
    <property type="nucleotide sequence ID" value="NZ_FOGW01000021.1"/>
</dbReference>
<keyword evidence="11" id="KW-1003">Cell membrane</keyword>
<evidence type="ECO:0000256" key="3">
    <source>
        <dbReference type="ARBA" id="ARBA00022448"/>
    </source>
</evidence>
<dbReference type="Gene3D" id="1.20.120.220">
    <property type="entry name" value="ATP synthase, F0 complex, subunit A"/>
    <property type="match status" value="1"/>
</dbReference>
<comment type="similarity">
    <text evidence="2 11 12">Belongs to the ATPase A chain family.</text>
</comment>
<evidence type="ECO:0000256" key="7">
    <source>
        <dbReference type="ARBA" id="ARBA00022989"/>
    </source>
</evidence>
<accession>A0A1H9TZ92</accession>
<organism evidence="13 14">
    <name type="scientific">Lachnobacterium bovis</name>
    <dbReference type="NCBI Taxonomy" id="140626"/>
    <lineage>
        <taxon>Bacteria</taxon>
        <taxon>Bacillati</taxon>
        <taxon>Bacillota</taxon>
        <taxon>Clostridia</taxon>
        <taxon>Lachnospirales</taxon>
        <taxon>Lachnospiraceae</taxon>
        <taxon>Lachnobacterium</taxon>
    </lineage>
</organism>
<dbReference type="CDD" id="cd00310">
    <property type="entry name" value="ATP-synt_Fo_a_6"/>
    <property type="match status" value="1"/>
</dbReference>
<reference evidence="14" key="1">
    <citation type="submission" date="2016-10" db="EMBL/GenBank/DDBJ databases">
        <authorList>
            <person name="Varghese N."/>
            <person name="Submissions S."/>
        </authorList>
    </citation>
    <scope>NUCLEOTIDE SEQUENCE [LARGE SCALE GENOMIC DNA]</scope>
    <source>
        <strain evidence="14">S1b</strain>
    </source>
</reference>
<evidence type="ECO:0000256" key="5">
    <source>
        <dbReference type="ARBA" id="ARBA00022692"/>
    </source>
</evidence>
<dbReference type="PANTHER" id="PTHR42823">
    <property type="entry name" value="ATP SYNTHASE SUBUNIT A, CHLOROPLASTIC"/>
    <property type="match status" value="1"/>
</dbReference>
<evidence type="ECO:0000256" key="9">
    <source>
        <dbReference type="ARBA" id="ARBA00023136"/>
    </source>
</evidence>
<keyword evidence="14" id="KW-1185">Reference proteome</keyword>
<evidence type="ECO:0000256" key="11">
    <source>
        <dbReference type="HAMAP-Rule" id="MF_01393"/>
    </source>
</evidence>
<evidence type="ECO:0000256" key="10">
    <source>
        <dbReference type="ARBA" id="ARBA00023310"/>
    </source>
</evidence>
<dbReference type="SUPFAM" id="SSF81336">
    <property type="entry name" value="F1F0 ATP synthase subunit A"/>
    <property type="match status" value="1"/>
</dbReference>
<dbReference type="InterPro" id="IPR023011">
    <property type="entry name" value="ATP_synth_F0_asu_AS"/>
</dbReference>
<feature type="transmembrane region" description="Helical" evidence="11">
    <location>
        <begin position="123"/>
        <end position="142"/>
    </location>
</feature>
<dbReference type="GO" id="GO:0042777">
    <property type="term" value="P:proton motive force-driven plasma membrane ATP synthesis"/>
    <property type="evidence" value="ECO:0007669"/>
    <property type="project" value="TreeGrafter"/>
</dbReference>
<dbReference type="GO" id="GO:0045259">
    <property type="term" value="C:proton-transporting ATP synthase complex"/>
    <property type="evidence" value="ECO:0007669"/>
    <property type="project" value="UniProtKB-KW"/>
</dbReference>
<keyword evidence="6 11" id="KW-0375">Hydrogen ion transport</keyword>
<dbReference type="PANTHER" id="PTHR42823:SF3">
    <property type="entry name" value="ATP SYNTHASE SUBUNIT A, CHLOROPLASTIC"/>
    <property type="match status" value="1"/>
</dbReference>
<feature type="transmembrane region" description="Helical" evidence="11">
    <location>
        <begin position="94"/>
        <end position="116"/>
    </location>
</feature>
<evidence type="ECO:0000313" key="13">
    <source>
        <dbReference type="EMBL" id="SES02237.1"/>
    </source>
</evidence>
<dbReference type="GO" id="GO:0046933">
    <property type="term" value="F:proton-transporting ATP synthase activity, rotational mechanism"/>
    <property type="evidence" value="ECO:0007669"/>
    <property type="project" value="UniProtKB-UniRule"/>
</dbReference>
<evidence type="ECO:0000256" key="12">
    <source>
        <dbReference type="RuleBase" id="RU000483"/>
    </source>
</evidence>
<evidence type="ECO:0000256" key="6">
    <source>
        <dbReference type="ARBA" id="ARBA00022781"/>
    </source>
</evidence>
<keyword evidence="5 11" id="KW-0812">Transmembrane</keyword>
<keyword evidence="8 11" id="KW-0406">Ion transport</keyword>
<keyword evidence="3 11" id="KW-0813">Transport</keyword>
<feature type="transmembrane region" description="Helical" evidence="11">
    <location>
        <begin position="189"/>
        <end position="209"/>
    </location>
</feature>
<dbReference type="NCBIfam" id="TIGR01131">
    <property type="entry name" value="ATP_synt_6_or_A"/>
    <property type="match status" value="1"/>
</dbReference>